<evidence type="ECO:0000313" key="2">
    <source>
        <dbReference type="EMBL" id="MBS0028734.1"/>
    </source>
</evidence>
<evidence type="ECO:0000313" key="3">
    <source>
        <dbReference type="Proteomes" id="UP000676386"/>
    </source>
</evidence>
<proteinExistence type="predicted"/>
<dbReference type="EMBL" id="JAGTXB010000006">
    <property type="protein sequence ID" value="MBS0028734.1"/>
    <property type="molecule type" value="Genomic_DNA"/>
</dbReference>
<protein>
    <submittedName>
        <fullName evidence="2">Sugar phosphate isomerase/epimerase</fullName>
    </submittedName>
</protein>
<dbReference type="InterPro" id="IPR050312">
    <property type="entry name" value="IolE/XylAMocC-like"/>
</dbReference>
<gene>
    <name evidence="2" type="ORF">KE626_15545</name>
</gene>
<reference evidence="2 3" key="1">
    <citation type="submission" date="2021-04" db="EMBL/GenBank/DDBJ databases">
        <title>Chitinophaga sp. nov., isolated from the rhizosphere soil.</title>
        <authorList>
            <person name="He S."/>
        </authorList>
    </citation>
    <scope>NUCLEOTIDE SEQUENCE [LARGE SCALE GENOMIC DNA]</scope>
    <source>
        <strain evidence="2 3">2R12</strain>
    </source>
</reference>
<dbReference type="Proteomes" id="UP000676386">
    <property type="component" value="Unassembled WGS sequence"/>
</dbReference>
<comment type="caution">
    <text evidence="2">The sequence shown here is derived from an EMBL/GenBank/DDBJ whole genome shotgun (WGS) entry which is preliminary data.</text>
</comment>
<dbReference type="Gene3D" id="3.20.20.150">
    <property type="entry name" value="Divalent-metal-dependent TIM barrel enzymes"/>
    <property type="match status" value="1"/>
</dbReference>
<feature type="domain" description="Xylose isomerase-like TIM barrel" evidence="1">
    <location>
        <begin position="72"/>
        <end position="262"/>
    </location>
</feature>
<dbReference type="PANTHER" id="PTHR12110">
    <property type="entry name" value="HYDROXYPYRUVATE ISOMERASE"/>
    <property type="match status" value="1"/>
</dbReference>
<dbReference type="SUPFAM" id="SSF51658">
    <property type="entry name" value="Xylose isomerase-like"/>
    <property type="match status" value="1"/>
</dbReference>
<sequence>MRKIIYCCLPIIIIGIVCLGRSTAVTATWKIGIALYSFHLFPLETALQKSDSAGCYDVQGFAWHKVAKYDKPLDALSSEEIRSVRKMLDAKGIKMTSLFVGNADNAKGWTQRFLLAKQLGAQIITCEPGKDQWNSIDSIAGRFHMRVAIHEHKKGESIYWHPDSVLAAIKGHAQMGACADLGHWARSGLDVVGCLKKLEGHILEVHLKDINDAGEDVNVGEGIINYPAVIRELKRQQFRGRIYVEYEHDFENNVPGIKSEMANLGRMK</sequence>
<dbReference type="InterPro" id="IPR013022">
    <property type="entry name" value="Xyl_isomerase-like_TIM-brl"/>
</dbReference>
<evidence type="ECO:0000259" key="1">
    <source>
        <dbReference type="Pfam" id="PF01261"/>
    </source>
</evidence>
<keyword evidence="2" id="KW-0413">Isomerase</keyword>
<accession>A0ABS5J0L7</accession>
<dbReference type="GO" id="GO:0016853">
    <property type="term" value="F:isomerase activity"/>
    <property type="evidence" value="ECO:0007669"/>
    <property type="project" value="UniProtKB-KW"/>
</dbReference>
<name>A0ABS5J0L7_9BACT</name>
<dbReference type="InterPro" id="IPR036237">
    <property type="entry name" value="Xyl_isomerase-like_sf"/>
</dbReference>
<organism evidence="2 3">
    <name type="scientific">Chitinophaga hostae</name>
    <dbReference type="NCBI Taxonomy" id="2831022"/>
    <lineage>
        <taxon>Bacteria</taxon>
        <taxon>Pseudomonadati</taxon>
        <taxon>Bacteroidota</taxon>
        <taxon>Chitinophagia</taxon>
        <taxon>Chitinophagales</taxon>
        <taxon>Chitinophagaceae</taxon>
        <taxon>Chitinophaga</taxon>
    </lineage>
</organism>
<dbReference type="Pfam" id="PF01261">
    <property type="entry name" value="AP_endonuc_2"/>
    <property type="match status" value="1"/>
</dbReference>
<dbReference type="RefSeq" id="WP_211973826.1">
    <property type="nucleotide sequence ID" value="NZ_CBFHAM010000037.1"/>
</dbReference>
<keyword evidence="3" id="KW-1185">Reference proteome</keyword>
<dbReference type="PANTHER" id="PTHR12110:SF41">
    <property type="entry name" value="INOSOSE DEHYDRATASE"/>
    <property type="match status" value="1"/>
</dbReference>